<dbReference type="InterPro" id="IPR043733">
    <property type="entry name" value="DUF5677"/>
</dbReference>
<reference evidence="2" key="1">
    <citation type="submission" date="2016-07" db="EMBL/GenBank/DDBJ databases">
        <authorList>
            <person name="Florea S."/>
            <person name="Webb J.S."/>
            <person name="Jaromczyk J."/>
            <person name="Schardl C.L."/>
        </authorList>
    </citation>
    <scope>NUCLEOTIDE SEQUENCE [LARGE SCALE GENOMIC DNA]</scope>
    <source>
        <strain evidence="2">1YdBTEX2</strain>
    </source>
</reference>
<name>A0A1D3K252_PSEVE</name>
<dbReference type="Pfam" id="PF18928">
    <property type="entry name" value="DUF5677"/>
    <property type="match status" value="1"/>
</dbReference>
<dbReference type="AlphaFoldDB" id="A0A1D3K252"/>
<proteinExistence type="predicted"/>
<protein>
    <submittedName>
        <fullName evidence="1">Uncharacterized protein</fullName>
    </submittedName>
</protein>
<evidence type="ECO:0000313" key="1">
    <source>
        <dbReference type="EMBL" id="SBW82403.1"/>
    </source>
</evidence>
<gene>
    <name evidence="1" type="ORF">PVE_R1G4521</name>
</gene>
<accession>A0A1D3K252</accession>
<organism evidence="1 2">
    <name type="scientific">Pseudomonas veronii 1YdBTEX2</name>
    <dbReference type="NCBI Taxonomy" id="1295141"/>
    <lineage>
        <taxon>Bacteria</taxon>
        <taxon>Pseudomonadati</taxon>
        <taxon>Pseudomonadota</taxon>
        <taxon>Gammaproteobacteria</taxon>
        <taxon>Pseudomonadales</taxon>
        <taxon>Pseudomonadaceae</taxon>
        <taxon>Pseudomonas</taxon>
    </lineage>
</organism>
<dbReference type="Proteomes" id="UP000245431">
    <property type="component" value="Chromosome PVE_r1"/>
</dbReference>
<sequence>MDVDSDSNVSSTGLLRSVIDSLDLSSVEIDKITELFESHHEELNELFSLHFYQALDAEKDDLMSEHYEVLGAFRERLFETWKTPLIRLNSLLYMCMEIVDELRQEKTNFPPIHTNKFNIATRLQARCVQIGNEISHLLHGGYADGAFARWRTLHETSATTKFICEGDEDLASRFLDFQNISRLKAAKKYNDNNELEFVPIPTEQLVQFENEKTKILNKYEPHFEQEFGWARKALGNTVAPKGNLRFTDLEKFVGLSFLRNHFSFANQYIHAGIDSIGYKLGTSMSKKDILLTGPSNEGLIEPIQCTSLSLIHATAALLKAYPNDDSPIKISVLWLWHEVLKQEVDEADAALQVKGDACSQQNEGC</sequence>
<dbReference type="EMBL" id="LT599583">
    <property type="protein sequence ID" value="SBW82403.1"/>
    <property type="molecule type" value="Genomic_DNA"/>
</dbReference>
<evidence type="ECO:0000313" key="2">
    <source>
        <dbReference type="Proteomes" id="UP000245431"/>
    </source>
</evidence>
<dbReference type="RefSeq" id="WP_017848497.1">
    <property type="nucleotide sequence ID" value="NZ_AOUH01000030.1"/>
</dbReference>